<dbReference type="GO" id="GO:0016301">
    <property type="term" value="F:kinase activity"/>
    <property type="evidence" value="ECO:0007669"/>
    <property type="project" value="UniProtKB-KW"/>
</dbReference>
<keyword evidence="3" id="KW-1185">Reference proteome</keyword>
<sequence>MSRGLPCGRQGTVKFEFKSPSVHSVVRGHPTAKRLFLDSVIEVAKKELRWECDYIREAECTKRFKELVKPHPDFYVPEVIPELSTPQGEFHRTLLHSQPSLGTVDKLECTNIATHRKLAALIITEELIDNPENIIN</sequence>
<dbReference type="GO" id="GO:0006744">
    <property type="term" value="P:ubiquinone biosynthetic process"/>
    <property type="evidence" value="ECO:0007669"/>
    <property type="project" value="TreeGrafter"/>
</dbReference>
<dbReference type="InterPro" id="IPR051409">
    <property type="entry name" value="Atypical_kinase_ADCK"/>
</dbReference>
<evidence type="ECO:0000313" key="2">
    <source>
        <dbReference type="EMBL" id="MPC62874.1"/>
    </source>
</evidence>
<dbReference type="EMBL" id="VSRR010020147">
    <property type="protein sequence ID" value="MPC62874.1"/>
    <property type="molecule type" value="Genomic_DNA"/>
</dbReference>
<keyword evidence="2" id="KW-0418">Kinase</keyword>
<dbReference type="AlphaFoldDB" id="A0A5B7H216"/>
<keyword evidence="2" id="KW-0808">Transferase</keyword>
<dbReference type="PANTHER" id="PTHR43851:SF3">
    <property type="entry name" value="COENZYME Q8"/>
    <property type="match status" value="1"/>
</dbReference>
<dbReference type="Proteomes" id="UP000324222">
    <property type="component" value="Unassembled WGS sequence"/>
</dbReference>
<reference evidence="2 3" key="1">
    <citation type="submission" date="2019-05" db="EMBL/GenBank/DDBJ databases">
        <title>Another draft genome of Portunus trituberculatus and its Hox gene families provides insights of decapod evolution.</title>
        <authorList>
            <person name="Jeong J.-H."/>
            <person name="Song I."/>
            <person name="Kim S."/>
            <person name="Choi T."/>
            <person name="Kim D."/>
            <person name="Ryu S."/>
            <person name="Kim W."/>
        </authorList>
    </citation>
    <scope>NUCLEOTIDE SEQUENCE [LARGE SCALE GENOMIC DNA]</scope>
    <source>
        <tissue evidence="2">Muscle</tissue>
    </source>
</reference>
<evidence type="ECO:0000313" key="3">
    <source>
        <dbReference type="Proteomes" id="UP000324222"/>
    </source>
</evidence>
<feature type="domain" description="ABC1 atypical kinase-like" evidence="1">
    <location>
        <begin position="32"/>
        <end position="86"/>
    </location>
</feature>
<dbReference type="Pfam" id="PF03109">
    <property type="entry name" value="ABC1"/>
    <property type="match status" value="1"/>
</dbReference>
<dbReference type="OrthoDB" id="201153at2759"/>
<organism evidence="2 3">
    <name type="scientific">Portunus trituberculatus</name>
    <name type="common">Swimming crab</name>
    <name type="synonym">Neptunus trituberculatus</name>
    <dbReference type="NCBI Taxonomy" id="210409"/>
    <lineage>
        <taxon>Eukaryota</taxon>
        <taxon>Metazoa</taxon>
        <taxon>Ecdysozoa</taxon>
        <taxon>Arthropoda</taxon>
        <taxon>Crustacea</taxon>
        <taxon>Multicrustacea</taxon>
        <taxon>Malacostraca</taxon>
        <taxon>Eumalacostraca</taxon>
        <taxon>Eucarida</taxon>
        <taxon>Decapoda</taxon>
        <taxon>Pleocyemata</taxon>
        <taxon>Brachyura</taxon>
        <taxon>Eubrachyura</taxon>
        <taxon>Portunoidea</taxon>
        <taxon>Portunidae</taxon>
        <taxon>Portuninae</taxon>
        <taxon>Portunus</taxon>
    </lineage>
</organism>
<evidence type="ECO:0000259" key="1">
    <source>
        <dbReference type="Pfam" id="PF03109"/>
    </source>
</evidence>
<name>A0A5B7H216_PORTR</name>
<comment type="caution">
    <text evidence="2">The sequence shown here is derived from an EMBL/GenBank/DDBJ whole genome shotgun (WGS) entry which is preliminary data.</text>
</comment>
<dbReference type="InterPro" id="IPR004147">
    <property type="entry name" value="ABC1_dom"/>
</dbReference>
<protein>
    <submittedName>
        <fullName evidence="2">Atypical kinase ADCK3, mitochondrial</fullName>
    </submittedName>
</protein>
<dbReference type="PANTHER" id="PTHR43851">
    <property type="match status" value="1"/>
</dbReference>
<gene>
    <name evidence="2" type="primary">adck3_1</name>
    <name evidence="2" type="ORF">E2C01_056964</name>
</gene>
<accession>A0A5B7H216</accession>
<proteinExistence type="predicted"/>